<feature type="signal peptide" evidence="1">
    <location>
        <begin position="1"/>
        <end position="15"/>
    </location>
</feature>
<accession>A0A180GXG6</accession>
<dbReference type="Proteomes" id="UP000005240">
    <property type="component" value="Unassembled WGS sequence"/>
</dbReference>
<keyword evidence="4" id="KW-1185">Reference proteome</keyword>
<evidence type="ECO:0008006" key="5">
    <source>
        <dbReference type="Google" id="ProtNLM"/>
    </source>
</evidence>
<dbReference type="OrthoDB" id="2495293at2759"/>
<feature type="chain" id="PRO_5013062796" description="Secreted protein" evidence="1">
    <location>
        <begin position="16"/>
        <end position="162"/>
    </location>
</feature>
<reference evidence="2" key="1">
    <citation type="submission" date="2009-11" db="EMBL/GenBank/DDBJ databases">
        <authorList>
            <consortium name="The Broad Institute Genome Sequencing Platform"/>
            <person name="Ward D."/>
            <person name="Feldgarden M."/>
            <person name="Earl A."/>
            <person name="Young S.K."/>
            <person name="Zeng Q."/>
            <person name="Koehrsen M."/>
            <person name="Alvarado L."/>
            <person name="Berlin A."/>
            <person name="Bochicchio J."/>
            <person name="Borenstein D."/>
            <person name="Chapman S.B."/>
            <person name="Chen Z."/>
            <person name="Engels R."/>
            <person name="Freedman E."/>
            <person name="Gellesch M."/>
            <person name="Goldberg J."/>
            <person name="Griggs A."/>
            <person name="Gujja S."/>
            <person name="Heilman E."/>
            <person name="Heiman D."/>
            <person name="Hepburn T."/>
            <person name="Howarth C."/>
            <person name="Jen D."/>
            <person name="Larson L."/>
            <person name="Lewis B."/>
            <person name="Mehta T."/>
            <person name="Park D."/>
            <person name="Pearson M."/>
            <person name="Roberts A."/>
            <person name="Saif S."/>
            <person name="Shea T."/>
            <person name="Shenoy N."/>
            <person name="Sisk P."/>
            <person name="Stolte C."/>
            <person name="Sykes S."/>
            <person name="Thomson T."/>
            <person name="Walk T."/>
            <person name="White J."/>
            <person name="Yandava C."/>
            <person name="Izard J."/>
            <person name="Baranova O.V."/>
            <person name="Blanton J.M."/>
            <person name="Tanner A.C."/>
            <person name="Dewhirst F.E."/>
            <person name="Haas B."/>
            <person name="Nusbaum C."/>
            <person name="Birren B."/>
        </authorList>
    </citation>
    <scope>NUCLEOTIDE SEQUENCE [LARGE SCALE GENOMIC DNA]</scope>
    <source>
        <strain evidence="2">1-1 BBBD Race 1</strain>
    </source>
</reference>
<keyword evidence="1" id="KW-0732">Signal</keyword>
<gene>
    <name evidence="2" type="ORF">PTTG_25978</name>
</gene>
<evidence type="ECO:0000313" key="2">
    <source>
        <dbReference type="EMBL" id="OAV97517.1"/>
    </source>
</evidence>
<dbReference type="EnsemblFungi" id="PTTG_25978-t43_1">
    <property type="protein sequence ID" value="PTTG_25978-t43_1-p1"/>
    <property type="gene ID" value="PTTG_25978"/>
</dbReference>
<reference evidence="3" key="4">
    <citation type="submission" date="2025-05" db="UniProtKB">
        <authorList>
            <consortium name="EnsemblFungi"/>
        </authorList>
    </citation>
    <scope>IDENTIFICATION</scope>
    <source>
        <strain evidence="3">isolate 1-1 / race 1 (BBBD)</strain>
    </source>
</reference>
<reference evidence="3 4" key="3">
    <citation type="journal article" date="2017" name="G3 (Bethesda)">
        <title>Comparative analysis highlights variable genome content of wheat rusts and divergence of the mating loci.</title>
        <authorList>
            <person name="Cuomo C.A."/>
            <person name="Bakkeren G."/>
            <person name="Khalil H.B."/>
            <person name="Panwar V."/>
            <person name="Joly D."/>
            <person name="Linning R."/>
            <person name="Sakthikumar S."/>
            <person name="Song X."/>
            <person name="Adiconis X."/>
            <person name="Fan L."/>
            <person name="Goldberg J.M."/>
            <person name="Levin J.Z."/>
            <person name="Young S."/>
            <person name="Zeng Q."/>
            <person name="Anikster Y."/>
            <person name="Bruce M."/>
            <person name="Wang M."/>
            <person name="Yin C."/>
            <person name="McCallum B."/>
            <person name="Szabo L.J."/>
            <person name="Hulbert S."/>
            <person name="Chen X."/>
            <person name="Fellers J.P."/>
        </authorList>
    </citation>
    <scope>NUCLEOTIDE SEQUENCE</scope>
    <source>
        <strain evidence="4">Isolate 1-1 / race 1 (BBBD)</strain>
        <strain evidence="3">isolate 1-1 / race 1 (BBBD)</strain>
    </source>
</reference>
<dbReference type="AlphaFoldDB" id="A0A180GXG6"/>
<evidence type="ECO:0000313" key="4">
    <source>
        <dbReference type="Proteomes" id="UP000005240"/>
    </source>
</evidence>
<sequence length="162" mass="17426">MYFIAFAVFIATLNAFKVAGDPLKLTKRAGYPRGAVRPMQCPTGDTQLSCVMTDQSWPTADFQCGTEAIRQNVMKTMQHGIMAQTTPDVKEANPPGDISPTCKNKDVFKYKHLAITVLYRLETQCTCQNGADLTCSNGVGCNSSKIIFCGVSAGSSTCTGHA</sequence>
<evidence type="ECO:0000256" key="1">
    <source>
        <dbReference type="SAM" id="SignalP"/>
    </source>
</evidence>
<protein>
    <recommendedName>
        <fullName evidence="5">Secreted protein</fullName>
    </recommendedName>
</protein>
<evidence type="ECO:0000313" key="3">
    <source>
        <dbReference type="EnsemblFungi" id="PTTG_25978-t43_1-p1"/>
    </source>
</evidence>
<organism evidence="2">
    <name type="scientific">Puccinia triticina (isolate 1-1 / race 1 (BBBD))</name>
    <name type="common">Brown leaf rust fungus</name>
    <dbReference type="NCBI Taxonomy" id="630390"/>
    <lineage>
        <taxon>Eukaryota</taxon>
        <taxon>Fungi</taxon>
        <taxon>Dikarya</taxon>
        <taxon>Basidiomycota</taxon>
        <taxon>Pucciniomycotina</taxon>
        <taxon>Pucciniomycetes</taxon>
        <taxon>Pucciniales</taxon>
        <taxon>Pucciniaceae</taxon>
        <taxon>Puccinia</taxon>
    </lineage>
</organism>
<dbReference type="EMBL" id="ADAS02000012">
    <property type="protein sequence ID" value="OAV97517.1"/>
    <property type="molecule type" value="Genomic_DNA"/>
</dbReference>
<reference evidence="2" key="2">
    <citation type="submission" date="2016-05" db="EMBL/GenBank/DDBJ databases">
        <title>Comparative analysis highlights variable genome content of wheat rusts and divergence of the mating loci.</title>
        <authorList>
            <person name="Cuomo C.A."/>
            <person name="Bakkeren G."/>
            <person name="Szabo L."/>
            <person name="Khalil H."/>
            <person name="Joly D."/>
            <person name="Goldberg J."/>
            <person name="Young S."/>
            <person name="Zeng Q."/>
            <person name="Fellers J."/>
        </authorList>
    </citation>
    <scope>NUCLEOTIDE SEQUENCE [LARGE SCALE GENOMIC DNA]</scope>
    <source>
        <strain evidence="2">1-1 BBBD Race 1</strain>
    </source>
</reference>
<name>A0A180GXG6_PUCT1</name>
<proteinExistence type="predicted"/>
<dbReference type="VEuPathDB" id="FungiDB:PTTG_25978"/>